<evidence type="ECO:0008006" key="3">
    <source>
        <dbReference type="Google" id="ProtNLM"/>
    </source>
</evidence>
<dbReference type="HOGENOM" id="CLU_179326_0_0_6"/>
<dbReference type="AlphaFoldDB" id="A0A0C5VKQ2"/>
<proteinExistence type="predicted"/>
<keyword evidence="2" id="KW-1185">Reference proteome</keyword>
<gene>
    <name evidence="1" type="ORF">YC6258_02838</name>
</gene>
<sequence>MTCSSCGREFNKDELIRENIDDHFFEIKKEVMKNFADELRKSIKKIIFRNQK</sequence>
<evidence type="ECO:0000313" key="1">
    <source>
        <dbReference type="EMBL" id="AJQ94876.1"/>
    </source>
</evidence>
<dbReference type="Proteomes" id="UP000032266">
    <property type="component" value="Chromosome"/>
</dbReference>
<dbReference type="KEGG" id="gsn:YC6258_02838"/>
<organism evidence="1 2">
    <name type="scientific">Gynuella sunshinyii YC6258</name>
    <dbReference type="NCBI Taxonomy" id="1445510"/>
    <lineage>
        <taxon>Bacteria</taxon>
        <taxon>Pseudomonadati</taxon>
        <taxon>Pseudomonadota</taxon>
        <taxon>Gammaproteobacteria</taxon>
        <taxon>Oceanospirillales</taxon>
        <taxon>Saccharospirillaceae</taxon>
        <taxon>Gynuella</taxon>
    </lineage>
</organism>
<reference evidence="1 2" key="1">
    <citation type="submission" date="2014-01" db="EMBL/GenBank/DDBJ databases">
        <title>Full genme sequencing of cellulolytic bacterium Gynuella sunshinyii YC6258T gen. nov., sp. nov.</title>
        <authorList>
            <person name="Khan H."/>
            <person name="Chung E.J."/>
            <person name="Chung Y.R."/>
        </authorList>
    </citation>
    <scope>NUCLEOTIDE SEQUENCE [LARGE SCALE GENOMIC DNA]</scope>
    <source>
        <strain evidence="1 2">YC6258</strain>
    </source>
</reference>
<name>A0A0C5VKQ2_9GAMM</name>
<evidence type="ECO:0000313" key="2">
    <source>
        <dbReference type="Proteomes" id="UP000032266"/>
    </source>
</evidence>
<dbReference type="STRING" id="1445510.YC6258_02838"/>
<protein>
    <recommendedName>
        <fullName evidence="3">C2H2-type domain-containing protein</fullName>
    </recommendedName>
</protein>
<accession>A0A0C5VKQ2</accession>
<dbReference type="EMBL" id="CP007142">
    <property type="protein sequence ID" value="AJQ94876.1"/>
    <property type="molecule type" value="Genomic_DNA"/>
</dbReference>